<evidence type="ECO:0000256" key="1">
    <source>
        <dbReference type="SAM" id="Phobius"/>
    </source>
</evidence>
<evidence type="ECO:0000313" key="2">
    <source>
        <dbReference type="EMBL" id="MBL7253690.1"/>
    </source>
</evidence>
<keyword evidence="1" id="KW-0472">Membrane</keyword>
<feature type="transmembrane region" description="Helical" evidence="1">
    <location>
        <begin position="57"/>
        <end position="82"/>
    </location>
</feature>
<name>A0ABS1VG49_9ACTN</name>
<feature type="transmembrane region" description="Helical" evidence="1">
    <location>
        <begin position="27"/>
        <end position="45"/>
    </location>
</feature>
<dbReference type="RefSeq" id="WP_202990085.1">
    <property type="nucleotide sequence ID" value="NZ_JAENHO010000002.1"/>
</dbReference>
<comment type="caution">
    <text evidence="2">The sequence shown here is derived from an EMBL/GenBank/DDBJ whole genome shotgun (WGS) entry which is preliminary data.</text>
</comment>
<dbReference type="Proteomes" id="UP000598996">
    <property type="component" value="Unassembled WGS sequence"/>
</dbReference>
<accession>A0ABS1VG49</accession>
<protein>
    <submittedName>
        <fullName evidence="2">Uncharacterized protein</fullName>
    </submittedName>
</protein>
<sequence length="88" mass="9326">MRLLSGLAQALVVWAAALTVVWLIRNVAVLWAALATALVAVILLGQWHSRRSRPDTAVGAYTGAVLWPVLFGAALIGINIVANSSSYE</sequence>
<proteinExistence type="predicted"/>
<keyword evidence="1" id="KW-1133">Transmembrane helix</keyword>
<evidence type="ECO:0000313" key="3">
    <source>
        <dbReference type="Proteomes" id="UP000598996"/>
    </source>
</evidence>
<reference evidence="2 3" key="1">
    <citation type="submission" date="2021-01" db="EMBL/GenBank/DDBJ databases">
        <title>Actinoplanes sp. nov. LDG1-01 isolated from lichen.</title>
        <authorList>
            <person name="Saeng-In P."/>
            <person name="Phongsopitanun W."/>
            <person name="Kanchanasin P."/>
            <person name="Yuki M."/>
            <person name="Kudo T."/>
            <person name="Ohkuma M."/>
            <person name="Tanasupawat S."/>
        </authorList>
    </citation>
    <scope>NUCLEOTIDE SEQUENCE [LARGE SCALE GENOMIC DNA]</scope>
    <source>
        <strain evidence="2 3">LDG1-01</strain>
    </source>
</reference>
<keyword evidence="3" id="KW-1185">Reference proteome</keyword>
<gene>
    <name evidence="2" type="ORF">JKJ07_05125</name>
</gene>
<organism evidence="2 3">
    <name type="scientific">Paractinoplanes lichenicola</name>
    <dbReference type="NCBI Taxonomy" id="2802976"/>
    <lineage>
        <taxon>Bacteria</taxon>
        <taxon>Bacillati</taxon>
        <taxon>Actinomycetota</taxon>
        <taxon>Actinomycetes</taxon>
        <taxon>Micromonosporales</taxon>
        <taxon>Micromonosporaceae</taxon>
        <taxon>Paractinoplanes</taxon>
    </lineage>
</organism>
<dbReference type="EMBL" id="JAENHO010000002">
    <property type="protein sequence ID" value="MBL7253690.1"/>
    <property type="molecule type" value="Genomic_DNA"/>
</dbReference>
<keyword evidence="1" id="KW-0812">Transmembrane</keyword>